<dbReference type="GO" id="GO:0005262">
    <property type="term" value="F:calcium channel activity"/>
    <property type="evidence" value="ECO:0007669"/>
    <property type="project" value="TreeGrafter"/>
</dbReference>
<feature type="transmembrane region" description="Helical" evidence="6">
    <location>
        <begin position="146"/>
        <end position="163"/>
    </location>
</feature>
<feature type="transmembrane region" description="Helical" evidence="6">
    <location>
        <begin position="1238"/>
        <end position="1256"/>
    </location>
</feature>
<evidence type="ECO:0000256" key="2">
    <source>
        <dbReference type="ARBA" id="ARBA00022692"/>
    </source>
</evidence>
<keyword evidence="2 6" id="KW-0812">Transmembrane</keyword>
<feature type="transmembrane region" description="Helical" evidence="6">
    <location>
        <begin position="899"/>
        <end position="919"/>
    </location>
</feature>
<dbReference type="EMBL" id="JAACJO010000008">
    <property type="protein sequence ID" value="KAF5355079.1"/>
    <property type="molecule type" value="Genomic_DNA"/>
</dbReference>
<sequence>MSRQAPLPGGPRVANGNDKGVVSASRRSSNPLDLEKGQAHMSDFSEDDKELGDSAVLGPVLTSEPEKRDSADKDNNNSRQGTLRKHWVSSFIRIGSVISRPDLVERLIRPSKAWFILVFVGLGVCWIPAILAWKKFPKARVWGVKLLFWSIWLSILWAGWWFALVVSWIWHRVLLIFVHLFGVWKLKRYVNWLEYLHGYFALVAWTAALWITWVPLIADRQIGNTGEQDSGSNGRSVRAVNLSGRLLFALAGCAAILLAEKVAIQWIAMKFHARSYQRRIDIQKEAVKAFKVLFSFVSDNTVTPSDKGSSPQKISRNPSQWSNNTYRPFSTNQQYSYGIHIIDRIPTSKLQTAFTDVTGQIFGTSQLDHDDVVGRAFHRDGSKKMRMLCQDIWRGIANKSGNTTSSTSPVMMKSTIEELCRGVPDRMDGKKEPLAEKVWNVVTGGLPHLQSIREEDFANTCSDLHAEQRRLEETMNDLQNVVGRLDDLLMLFWFVGSILIFAVALEAELKTLVFSAGSVFIGSSWLLRDTAGEVLSSIIFLFSKHPFDVDDAVIIQGKWYTVKEMRLLSTVFHDGDSVQVQAPNSLLNTLFINNLRRSPAISEPFIIEVNDKTTEAQLDDFQARMISFLQAHPKDYRADFEVLIKELSYQSHKMILSMEIKYNNSWQSKIDVRKQTQKHTFVIGPMPETSLKTAGPSGNDGFVPVELSSPYSASQLQPHPSHSDLHLDHVDHYSALNTSRTRLHPSSHTTNMYPPAPSTSPTAVPLMSSAPATPMPVPSRHASSRTDPVDHAERAGIPGLPYSGHGQHSASWDVLSGVKKFEQSYQEFDPRNASEAHLAFADGDTPNNKFTKFYHYLLNVSIITRWIIFIIPVLGLLWIPGILSLTVFPKANIWGTKLIWWSIWFTICWAGWWAALAVARTVPVIARYTIGVVAVASRRYIDWLQALDRYLALFTWTLAVWVSWNPIIDNNQHTTGQKSINAVDLIAKLLFAFFICAAILLFEKFAIQWIAAKFHERSYAERIADQKFAVKALVTLYRHSSDIPGRSDTLGEGTHQRAFSANPKHLFKKLRDGVRVAATTTTTAFGNVASEIAGSSVLQPNSPQAMVKTALESANKSRLLARRIFYSFAKPGAVYMLEQDIARFFPPEQVPMVFALFDRDGNGDASREEVEMSCLEFHREQLSIENSMRDLDSAVGRLDNILMTVYTVIAILIIAVALEAQLLTVVTGAGTLVLGLSWLIGGSLQEVLTSIIFLFIKHPFDVGDRVVVNKETYTVKEIRLLSTVFLDSGSTLVQAPNNMLNTLFIQNLRRSPQMSETFTFDVAYSTTFEDLEKLRDKMLEFVKSERRDFQPSFDVTVKDFPEQEKLTLTADIKYKSNWQQGSLKAKRRNKWICALKTALGELKIFGPKGDPDGAPSTTRYTQVPWELIQAKDREDAAKKLHQTQAHVPAGGWHLRDKNDVIADPVDAVFGEVEEVRMTNPRRGLSEEGLRQRPTATQAVTMPNPVAIPSSGAPSSRLQETIEMTPRT</sequence>
<feature type="transmembrane region" description="Helical" evidence="6">
    <location>
        <begin position="1198"/>
        <end position="1218"/>
    </location>
</feature>
<dbReference type="Gene3D" id="2.30.30.60">
    <property type="match status" value="1"/>
</dbReference>
<evidence type="ECO:0000256" key="3">
    <source>
        <dbReference type="ARBA" id="ARBA00022989"/>
    </source>
</evidence>
<feature type="region of interest" description="Disordered" evidence="5">
    <location>
        <begin position="302"/>
        <end position="327"/>
    </location>
</feature>
<feature type="compositionally biased region" description="Polar residues" evidence="5">
    <location>
        <begin position="740"/>
        <end position="752"/>
    </location>
</feature>
<evidence type="ECO:0000256" key="4">
    <source>
        <dbReference type="ARBA" id="ARBA00023136"/>
    </source>
</evidence>
<feature type="transmembrane region" description="Helical" evidence="6">
    <location>
        <begin position="198"/>
        <end position="218"/>
    </location>
</feature>
<keyword evidence="4 6" id="KW-0472">Membrane</keyword>
<feature type="domain" description="EF-hand" evidence="7">
    <location>
        <begin position="1145"/>
        <end position="1180"/>
    </location>
</feature>
<reference evidence="8 9" key="1">
    <citation type="journal article" date="2020" name="ISME J.">
        <title>Uncovering the hidden diversity of litter-decomposition mechanisms in mushroom-forming fungi.</title>
        <authorList>
            <person name="Floudas D."/>
            <person name="Bentzer J."/>
            <person name="Ahren D."/>
            <person name="Johansson T."/>
            <person name="Persson P."/>
            <person name="Tunlid A."/>
        </authorList>
    </citation>
    <scope>NUCLEOTIDE SEQUENCE [LARGE SCALE GENOMIC DNA]</scope>
    <source>
        <strain evidence="8 9">CBS 146.42</strain>
    </source>
</reference>
<feature type="transmembrane region" description="Helical" evidence="6">
    <location>
        <begin position="488"/>
        <end position="505"/>
    </location>
</feature>
<proteinExistence type="predicted"/>
<dbReference type="Pfam" id="PF25886">
    <property type="entry name" value="Msy1"/>
    <property type="match status" value="2"/>
</dbReference>
<feature type="transmembrane region" description="Helical" evidence="6">
    <location>
        <begin position="856"/>
        <end position="879"/>
    </location>
</feature>
<dbReference type="OrthoDB" id="544685at2759"/>
<dbReference type="PANTHER" id="PTHR31323">
    <property type="entry name" value="MECHANOSENSITIVE ION CHANNEL PROTEIN MSY2"/>
    <property type="match status" value="1"/>
</dbReference>
<dbReference type="InterPro" id="IPR023408">
    <property type="entry name" value="MscS_beta-dom_sf"/>
</dbReference>
<accession>A0A8H5FZV4</accession>
<dbReference type="GO" id="GO:0006874">
    <property type="term" value="P:intracellular calcium ion homeostasis"/>
    <property type="evidence" value="ECO:0007669"/>
    <property type="project" value="TreeGrafter"/>
</dbReference>
<gene>
    <name evidence="8" type="ORF">D9756_005289</name>
</gene>
<keyword evidence="9" id="KW-1185">Reference proteome</keyword>
<feature type="transmembrane region" description="Helical" evidence="6">
    <location>
        <begin position="113"/>
        <end position="134"/>
    </location>
</feature>
<protein>
    <recommendedName>
        <fullName evidence="7">EF-hand domain-containing protein</fullName>
    </recommendedName>
</protein>
<feature type="transmembrane region" description="Helical" evidence="6">
    <location>
        <begin position="985"/>
        <end position="1007"/>
    </location>
</feature>
<evidence type="ECO:0000256" key="6">
    <source>
        <dbReference type="SAM" id="Phobius"/>
    </source>
</evidence>
<evidence type="ECO:0000256" key="5">
    <source>
        <dbReference type="SAM" id="MobiDB-lite"/>
    </source>
</evidence>
<comment type="subcellular location">
    <subcellularLocation>
        <location evidence="1">Membrane</location>
    </subcellularLocation>
</comment>
<feature type="region of interest" description="Disordered" evidence="5">
    <location>
        <begin position="1480"/>
        <end position="1527"/>
    </location>
</feature>
<comment type="caution">
    <text evidence="8">The sequence shown here is derived from an EMBL/GenBank/DDBJ whole genome shotgun (WGS) entry which is preliminary data.</text>
</comment>
<evidence type="ECO:0000313" key="8">
    <source>
        <dbReference type="EMBL" id="KAF5355079.1"/>
    </source>
</evidence>
<dbReference type="GO" id="GO:0005509">
    <property type="term" value="F:calcium ion binding"/>
    <property type="evidence" value="ECO:0007669"/>
    <property type="project" value="InterPro"/>
</dbReference>
<feature type="region of interest" description="Disordered" evidence="5">
    <location>
        <begin position="740"/>
        <end position="799"/>
    </location>
</feature>
<dbReference type="SUPFAM" id="SSF50182">
    <property type="entry name" value="Sm-like ribonucleoproteins"/>
    <property type="match status" value="2"/>
</dbReference>
<evidence type="ECO:0000259" key="7">
    <source>
        <dbReference type="PROSITE" id="PS50222"/>
    </source>
</evidence>
<name>A0A8H5FZV4_9AGAR</name>
<dbReference type="Pfam" id="PF00924">
    <property type="entry name" value="MS_channel_2nd"/>
    <property type="match status" value="2"/>
</dbReference>
<dbReference type="PROSITE" id="PS50222">
    <property type="entry name" value="EF_HAND_2"/>
    <property type="match status" value="1"/>
</dbReference>
<dbReference type="Proteomes" id="UP000559027">
    <property type="component" value="Unassembled WGS sequence"/>
</dbReference>
<feature type="transmembrane region" description="Helical" evidence="6">
    <location>
        <begin position="947"/>
        <end position="965"/>
    </location>
</feature>
<dbReference type="InterPro" id="IPR006685">
    <property type="entry name" value="MscS_channel_2nd"/>
</dbReference>
<dbReference type="GO" id="GO:0016020">
    <property type="term" value="C:membrane"/>
    <property type="evidence" value="ECO:0007669"/>
    <property type="project" value="UniProtKB-SubCell"/>
</dbReference>
<keyword evidence="3 6" id="KW-1133">Transmembrane helix</keyword>
<feature type="transmembrane region" description="Helical" evidence="6">
    <location>
        <begin position="246"/>
        <end position="269"/>
    </location>
</feature>
<organism evidence="8 9">
    <name type="scientific">Leucocoprinus leucothites</name>
    <dbReference type="NCBI Taxonomy" id="201217"/>
    <lineage>
        <taxon>Eukaryota</taxon>
        <taxon>Fungi</taxon>
        <taxon>Dikarya</taxon>
        <taxon>Basidiomycota</taxon>
        <taxon>Agaricomycotina</taxon>
        <taxon>Agaricomycetes</taxon>
        <taxon>Agaricomycetidae</taxon>
        <taxon>Agaricales</taxon>
        <taxon>Agaricineae</taxon>
        <taxon>Agaricaceae</taxon>
        <taxon>Leucocoprinus</taxon>
    </lineage>
</organism>
<dbReference type="PANTHER" id="PTHR31323:SF15">
    <property type="entry name" value="MECHANOSENSITIVE ION CHANNEL PROTEIN MSY1"/>
    <property type="match status" value="1"/>
</dbReference>
<dbReference type="InterPro" id="IPR010920">
    <property type="entry name" value="LSM_dom_sf"/>
</dbReference>
<evidence type="ECO:0000313" key="9">
    <source>
        <dbReference type="Proteomes" id="UP000559027"/>
    </source>
</evidence>
<evidence type="ECO:0000256" key="1">
    <source>
        <dbReference type="ARBA" id="ARBA00004370"/>
    </source>
</evidence>
<dbReference type="InterPro" id="IPR058650">
    <property type="entry name" value="Msy1/2-like"/>
</dbReference>
<feature type="region of interest" description="Disordered" evidence="5">
    <location>
        <begin position="1"/>
        <end position="51"/>
    </location>
</feature>
<dbReference type="InterPro" id="IPR002048">
    <property type="entry name" value="EF_hand_dom"/>
</dbReference>